<accession>A0A7R9IJL5</accession>
<sequence>MMGRSRRDSSRRPHLLNASGIVSDELKPAGYFIPILNSNLFLREGEFRGKREQKKGGEQRSRWTADSSPTLVRSEVFLVERCDESSRAGRVQQADAIIIMNMSILIATLALVAAVACSNYSNAAGIAAKTRTPMESGEFWRFRIVNGSLDNLYITGLSSFVIDEISNDLANLKASFGISFTEVDFKGIYDISGRVLNSLDIYGNGPFTLNLTELHTKGDVVISSEDGTENSPIVITSLDIDFTLEGFKANFANILGGGDAGDLINSIINDNGLDIISQYKEEIRSFISKTFIGFVNELLQSYTLKEILDYLGVIRSSR</sequence>
<organism evidence="2">
    <name type="scientific">Timema tahoe</name>
    <dbReference type="NCBI Taxonomy" id="61484"/>
    <lineage>
        <taxon>Eukaryota</taxon>
        <taxon>Metazoa</taxon>
        <taxon>Ecdysozoa</taxon>
        <taxon>Arthropoda</taxon>
        <taxon>Hexapoda</taxon>
        <taxon>Insecta</taxon>
        <taxon>Pterygota</taxon>
        <taxon>Neoptera</taxon>
        <taxon>Polyneoptera</taxon>
        <taxon>Phasmatodea</taxon>
        <taxon>Timematodea</taxon>
        <taxon>Timematoidea</taxon>
        <taxon>Timematidae</taxon>
        <taxon>Timema</taxon>
    </lineage>
</organism>
<keyword evidence="1" id="KW-0472">Membrane</keyword>
<keyword evidence="1" id="KW-0812">Transmembrane</keyword>
<dbReference type="PANTHER" id="PTHR11008">
    <property type="entry name" value="PROTEIN TAKEOUT-LIKE PROTEIN"/>
    <property type="match status" value="1"/>
</dbReference>
<evidence type="ECO:0000313" key="2">
    <source>
        <dbReference type="EMBL" id="CAD7459591.1"/>
    </source>
</evidence>
<reference evidence="2" key="1">
    <citation type="submission" date="2020-11" db="EMBL/GenBank/DDBJ databases">
        <authorList>
            <person name="Tran Van P."/>
        </authorList>
    </citation>
    <scope>NUCLEOTIDE SEQUENCE</scope>
</reference>
<proteinExistence type="predicted"/>
<dbReference type="Gene3D" id="3.15.10.30">
    <property type="entry name" value="Haemolymph juvenile hormone binding protein"/>
    <property type="match status" value="1"/>
</dbReference>
<feature type="transmembrane region" description="Helical" evidence="1">
    <location>
        <begin position="96"/>
        <end position="116"/>
    </location>
</feature>
<name>A0A7R9IJL5_9NEOP</name>
<evidence type="ECO:0000256" key="1">
    <source>
        <dbReference type="SAM" id="Phobius"/>
    </source>
</evidence>
<dbReference type="PANTHER" id="PTHR11008:SF9">
    <property type="entry name" value="PROTEIN TAKEOUT-LIKE PROTEIN"/>
    <property type="match status" value="1"/>
</dbReference>
<dbReference type="InterPro" id="IPR010562">
    <property type="entry name" value="Haemolymph_juvenile_hormone-bd"/>
</dbReference>
<dbReference type="InterPro" id="IPR038606">
    <property type="entry name" value="To_sf"/>
</dbReference>
<dbReference type="EMBL" id="OE002993">
    <property type="protein sequence ID" value="CAD7459591.1"/>
    <property type="molecule type" value="Genomic_DNA"/>
</dbReference>
<dbReference type="AlphaFoldDB" id="A0A7R9IJL5"/>
<dbReference type="SMART" id="SM00700">
    <property type="entry name" value="JHBP"/>
    <property type="match status" value="1"/>
</dbReference>
<gene>
    <name evidence="2" type="ORF">TTEB3V08_LOCUS7541</name>
</gene>
<keyword evidence="1" id="KW-1133">Transmembrane helix</keyword>
<dbReference type="Pfam" id="PF06585">
    <property type="entry name" value="JHBP"/>
    <property type="match status" value="1"/>
</dbReference>
<protein>
    <submittedName>
        <fullName evidence="2">Uncharacterized protein</fullName>
    </submittedName>
</protein>